<gene>
    <name evidence="1" type="ORF">AALO_G00148230</name>
</gene>
<dbReference type="AlphaFoldDB" id="A0AAV6GGM6"/>
<dbReference type="Proteomes" id="UP000823561">
    <property type="component" value="Chromosome 11"/>
</dbReference>
<evidence type="ECO:0000313" key="1">
    <source>
        <dbReference type="EMBL" id="KAG5273152.1"/>
    </source>
</evidence>
<keyword evidence="2" id="KW-1185">Reference proteome</keyword>
<organism evidence="1 2">
    <name type="scientific">Alosa alosa</name>
    <name type="common">allis shad</name>
    <dbReference type="NCBI Taxonomy" id="278164"/>
    <lineage>
        <taxon>Eukaryota</taxon>
        <taxon>Metazoa</taxon>
        <taxon>Chordata</taxon>
        <taxon>Craniata</taxon>
        <taxon>Vertebrata</taxon>
        <taxon>Euteleostomi</taxon>
        <taxon>Actinopterygii</taxon>
        <taxon>Neopterygii</taxon>
        <taxon>Teleostei</taxon>
        <taxon>Clupei</taxon>
        <taxon>Clupeiformes</taxon>
        <taxon>Clupeoidei</taxon>
        <taxon>Clupeidae</taxon>
        <taxon>Alosa</taxon>
    </lineage>
</organism>
<evidence type="ECO:0000313" key="2">
    <source>
        <dbReference type="Proteomes" id="UP000823561"/>
    </source>
</evidence>
<protein>
    <submittedName>
        <fullName evidence="1">Uncharacterized protein</fullName>
    </submittedName>
</protein>
<accession>A0AAV6GGM6</accession>
<name>A0AAV6GGM6_9TELE</name>
<sequence length="62" mass="7027">MSFLEGSFRSIYLARAHAYWVALKGTKKGFGGLETLMTFTGAITFPVPSRAFQYLFEMPMRV</sequence>
<proteinExistence type="predicted"/>
<dbReference type="EMBL" id="JADWDJ010000011">
    <property type="protein sequence ID" value="KAG5273152.1"/>
    <property type="molecule type" value="Genomic_DNA"/>
</dbReference>
<reference evidence="1" key="1">
    <citation type="submission" date="2020-10" db="EMBL/GenBank/DDBJ databases">
        <title>Chromosome-scale genome assembly of the Allis shad, Alosa alosa.</title>
        <authorList>
            <person name="Margot Z."/>
            <person name="Christophe K."/>
            <person name="Cabau C."/>
            <person name="Louis A."/>
            <person name="Berthelot C."/>
            <person name="Parey E."/>
            <person name="Roest Crollius H."/>
            <person name="Montfort J."/>
            <person name="Robinson-Rechavi M."/>
            <person name="Bucao C."/>
            <person name="Bouchez O."/>
            <person name="Gislard M."/>
            <person name="Lluch J."/>
            <person name="Milhes M."/>
            <person name="Lampietro C."/>
            <person name="Lopez Roques C."/>
            <person name="Donnadieu C."/>
            <person name="Braasch I."/>
            <person name="Desvignes T."/>
            <person name="Postlethwait J."/>
            <person name="Bobe J."/>
            <person name="Guiguen Y."/>
        </authorList>
    </citation>
    <scope>NUCLEOTIDE SEQUENCE</scope>
    <source>
        <strain evidence="1">M-15738</strain>
        <tissue evidence="1">Blood</tissue>
    </source>
</reference>
<comment type="caution">
    <text evidence="1">The sequence shown here is derived from an EMBL/GenBank/DDBJ whole genome shotgun (WGS) entry which is preliminary data.</text>
</comment>